<dbReference type="Proteomes" id="UP000502706">
    <property type="component" value="Chromosome"/>
</dbReference>
<dbReference type="PANTHER" id="PTHR43236">
    <property type="entry name" value="ANTITOXIN HIGA1"/>
    <property type="match status" value="1"/>
</dbReference>
<dbReference type="AlphaFoldDB" id="A0A6G8PST9"/>
<dbReference type="Pfam" id="PF06114">
    <property type="entry name" value="Peptidase_M78"/>
    <property type="match status" value="1"/>
</dbReference>
<keyword evidence="5" id="KW-1185">Reference proteome</keyword>
<reference evidence="4 5" key="1">
    <citation type="submission" date="2019-10" db="EMBL/GenBank/DDBJ databases">
        <title>Rubrobacter sp nov SCSIO 52915 isolated from a deep-sea sediment in the South China Sea.</title>
        <authorList>
            <person name="Chen R.W."/>
        </authorList>
    </citation>
    <scope>NUCLEOTIDE SEQUENCE [LARGE SCALE GENOMIC DNA]</scope>
    <source>
        <strain evidence="4 5">SCSIO 52915</strain>
    </source>
</reference>
<dbReference type="PROSITE" id="PS50943">
    <property type="entry name" value="HTH_CROC1"/>
    <property type="match status" value="1"/>
</dbReference>
<gene>
    <name evidence="4" type="ORF">GBA65_02155</name>
</gene>
<name>A0A6G8PST9_9ACTN</name>
<evidence type="ECO:0000313" key="5">
    <source>
        <dbReference type="Proteomes" id="UP000502706"/>
    </source>
</evidence>
<evidence type="ECO:0000256" key="2">
    <source>
        <dbReference type="SAM" id="MobiDB-lite"/>
    </source>
</evidence>
<dbReference type="Gene3D" id="1.10.260.40">
    <property type="entry name" value="lambda repressor-like DNA-binding domains"/>
    <property type="match status" value="1"/>
</dbReference>
<evidence type="ECO:0000256" key="1">
    <source>
        <dbReference type="ARBA" id="ARBA00007227"/>
    </source>
</evidence>
<feature type="region of interest" description="Disordered" evidence="2">
    <location>
        <begin position="378"/>
        <end position="399"/>
    </location>
</feature>
<dbReference type="InterPro" id="IPR001387">
    <property type="entry name" value="Cro/C1-type_HTH"/>
</dbReference>
<dbReference type="Pfam" id="PF13560">
    <property type="entry name" value="HTH_31"/>
    <property type="match status" value="1"/>
</dbReference>
<dbReference type="InterPro" id="IPR010359">
    <property type="entry name" value="IrrE_HExxH"/>
</dbReference>
<accession>A0A6G8PST9</accession>
<feature type="domain" description="HTH cro/C1-type" evidence="3">
    <location>
        <begin position="7"/>
        <end position="61"/>
    </location>
</feature>
<dbReference type="KEGG" id="rmar:GBA65_02155"/>
<dbReference type="InterPro" id="IPR052345">
    <property type="entry name" value="Rad_response_metalloprotease"/>
</dbReference>
<dbReference type="PANTHER" id="PTHR43236:SF1">
    <property type="entry name" value="BLL7220 PROTEIN"/>
    <property type="match status" value="1"/>
</dbReference>
<comment type="similarity">
    <text evidence="1">Belongs to the short-chain fatty acyl-CoA assimilation regulator (ScfR) family.</text>
</comment>
<dbReference type="InterPro" id="IPR010982">
    <property type="entry name" value="Lambda_DNA-bd_dom_sf"/>
</dbReference>
<sequence length="399" mass="45529">MGLGSRLRERRDRARLTQAAAARAIGAKRELVSMWETEARVPSLRQLEELARLYRANVGYLLGEEELDERREREALYGELDWDAEAKLEVERWLDFLDDWAEFLEDVGQELPGPSRPPRDLDEGQMVVDARRAPKLAAAVREYYWLDLTTAPVDLYAFFEEAEVALVYRAPLGDIGRGSEGVSGAFYNHPKLGYSILVNADTAPGRQAFTMAHEFAHALFHYQTVGVISRKGDRDPKERFADIFAAHFLVPSSALRELAEPSWKENGVEPYRAVSLAAHFQVSYATLLYRLRQEGLIPEWNYENLKGYSPSAMARQLGLETGLFRIPERRPLYLERYPISVLEWVKSAVEEEELSHAQAADLLKVDVVTFRHQIGLLENPPEATREEEQEFDQLPPRVA</sequence>
<dbReference type="GO" id="GO:0003677">
    <property type="term" value="F:DNA binding"/>
    <property type="evidence" value="ECO:0007669"/>
    <property type="project" value="InterPro"/>
</dbReference>
<protein>
    <submittedName>
        <fullName evidence="4">ImmA/IrrE family metallo-endopeptidase</fullName>
    </submittedName>
</protein>
<organism evidence="4 5">
    <name type="scientific">Rubrobacter marinus</name>
    <dbReference type="NCBI Taxonomy" id="2653852"/>
    <lineage>
        <taxon>Bacteria</taxon>
        <taxon>Bacillati</taxon>
        <taxon>Actinomycetota</taxon>
        <taxon>Rubrobacteria</taxon>
        <taxon>Rubrobacterales</taxon>
        <taxon>Rubrobacteraceae</taxon>
        <taxon>Rubrobacter</taxon>
    </lineage>
</organism>
<evidence type="ECO:0000313" key="4">
    <source>
        <dbReference type="EMBL" id="QIN77500.1"/>
    </source>
</evidence>
<dbReference type="EMBL" id="CP045121">
    <property type="protein sequence ID" value="QIN77500.1"/>
    <property type="molecule type" value="Genomic_DNA"/>
</dbReference>
<dbReference type="Gene3D" id="1.10.10.2910">
    <property type="match status" value="1"/>
</dbReference>
<dbReference type="SUPFAM" id="SSF47413">
    <property type="entry name" value="lambda repressor-like DNA-binding domains"/>
    <property type="match status" value="1"/>
</dbReference>
<dbReference type="SMART" id="SM00530">
    <property type="entry name" value="HTH_XRE"/>
    <property type="match status" value="1"/>
</dbReference>
<proteinExistence type="inferred from homology"/>
<evidence type="ECO:0000259" key="3">
    <source>
        <dbReference type="PROSITE" id="PS50943"/>
    </source>
</evidence>